<dbReference type="AlphaFoldDB" id="A0A3B0C8P8"/>
<proteinExistence type="predicted"/>
<name>A0A3B0C8P8_9FLAO</name>
<reference evidence="1 2" key="1">
    <citation type="submission" date="2018-10" db="EMBL/GenBank/DDBJ databases">
        <title>Ulvibacterium marinum gen. nov., sp. nov., a novel marine bacterium of the family Flavobacteriaceae, isolated from a culture of the green alga Ulva prolifera.</title>
        <authorList>
            <person name="Zhang Z."/>
        </authorList>
    </citation>
    <scope>NUCLEOTIDE SEQUENCE [LARGE SCALE GENOMIC DNA]</scope>
    <source>
        <strain evidence="1 2">CCMM003</strain>
    </source>
</reference>
<protein>
    <recommendedName>
        <fullName evidence="3">Lipocalin-like domain-containing protein</fullName>
    </recommendedName>
</protein>
<evidence type="ECO:0000313" key="2">
    <source>
        <dbReference type="Proteomes" id="UP000276603"/>
    </source>
</evidence>
<evidence type="ECO:0000313" key="1">
    <source>
        <dbReference type="EMBL" id="RKN82535.1"/>
    </source>
</evidence>
<accession>A0A3B0C8P8</accession>
<keyword evidence="2" id="KW-1185">Reference proteome</keyword>
<gene>
    <name evidence="1" type="ORF">D7Z94_01425</name>
</gene>
<organism evidence="1 2">
    <name type="scientific">Ulvibacterium marinum</name>
    <dbReference type="NCBI Taxonomy" id="2419782"/>
    <lineage>
        <taxon>Bacteria</taxon>
        <taxon>Pseudomonadati</taxon>
        <taxon>Bacteroidota</taxon>
        <taxon>Flavobacteriia</taxon>
        <taxon>Flavobacteriales</taxon>
        <taxon>Flavobacteriaceae</taxon>
        <taxon>Ulvibacterium</taxon>
    </lineage>
</organism>
<sequence length="147" mass="16975">MAIPPSIVIEDKIVENRTVLKKHQMKRKVMYLALSTIAIFVLIGCSKDGNDPSPIELGVWISLDKSDTLDFRTRNDFYKSNGFMQNDHYDYELQSMDSIQIVYSGKLFIMVAPTNHKYSVTQDELTIDFESRSSFGFEDKVITYTRE</sequence>
<comment type="caution">
    <text evidence="1">The sequence shown here is derived from an EMBL/GenBank/DDBJ whole genome shotgun (WGS) entry which is preliminary data.</text>
</comment>
<dbReference type="Proteomes" id="UP000276603">
    <property type="component" value="Unassembled WGS sequence"/>
</dbReference>
<evidence type="ECO:0008006" key="3">
    <source>
        <dbReference type="Google" id="ProtNLM"/>
    </source>
</evidence>
<dbReference type="EMBL" id="RBCJ01000001">
    <property type="protein sequence ID" value="RKN82535.1"/>
    <property type="molecule type" value="Genomic_DNA"/>
</dbReference>